<sequence>MKLQAILLSSRGIKFLGSKIFEKTDVHLICSTKQEESIPQFIQDKLKKKYIVEENFNKTTMVMEYNKDEVIRIFEKLLKEFSVQNIRVICSQEANLELASNIRDRFSIKYGLKPDSLVFFRDKIKMKKKLLNNEIRVPKFLEEIPKLEKNQNLFKELQSFFNSPMVIKPRFSVGSRGVYKIRKEKDLIDFLNDCRDEIHLYEVEELIEGDMYYCDFVIQNREILVELVSKYSFNTTDFQKGKNLGSTPLLNKDPLTQRLLGFAREVLNSFGNIDGCFHMELFLSISNEIVFLEIGARPPGILAVPVYIDTFDINLLEMDFFIQTGLPIEQKNIILESNNYSFFMMFPKLSGKIEALNHPELDSKYNLNWKVKVGEVTQKTDTNINYAGVIQVWNEDYDNLQIDFEYLKNEFIPIQYSTN</sequence>
<dbReference type="InterPro" id="IPR011761">
    <property type="entry name" value="ATP-grasp"/>
</dbReference>
<gene>
    <name evidence="6" type="ORF">GCM10007384_11750</name>
</gene>
<keyword evidence="2 4" id="KW-0547">Nucleotide-binding</keyword>
<name>A0A918JTU4_9FLAO</name>
<dbReference type="Gene3D" id="3.30.1490.20">
    <property type="entry name" value="ATP-grasp fold, A domain"/>
    <property type="match status" value="1"/>
</dbReference>
<dbReference type="InterPro" id="IPR003806">
    <property type="entry name" value="ATP-grasp_PylC-type"/>
</dbReference>
<dbReference type="Pfam" id="PF02655">
    <property type="entry name" value="ATP-grasp_3"/>
    <property type="match status" value="1"/>
</dbReference>
<dbReference type="AlphaFoldDB" id="A0A918JTU4"/>
<evidence type="ECO:0000313" key="6">
    <source>
        <dbReference type="EMBL" id="GGX11699.1"/>
    </source>
</evidence>
<dbReference type="InterPro" id="IPR052032">
    <property type="entry name" value="ATP-dep_AA_Ligase"/>
</dbReference>
<evidence type="ECO:0000256" key="1">
    <source>
        <dbReference type="ARBA" id="ARBA00022598"/>
    </source>
</evidence>
<evidence type="ECO:0000256" key="4">
    <source>
        <dbReference type="PROSITE-ProRule" id="PRU00409"/>
    </source>
</evidence>
<dbReference type="InterPro" id="IPR013815">
    <property type="entry name" value="ATP_grasp_subdomain_1"/>
</dbReference>
<proteinExistence type="predicted"/>
<evidence type="ECO:0000313" key="7">
    <source>
        <dbReference type="Proteomes" id="UP000601108"/>
    </source>
</evidence>
<dbReference type="PANTHER" id="PTHR43585:SF2">
    <property type="entry name" value="ATP-GRASP ENZYME FSQD"/>
    <property type="match status" value="1"/>
</dbReference>
<dbReference type="GO" id="GO:0046872">
    <property type="term" value="F:metal ion binding"/>
    <property type="evidence" value="ECO:0007669"/>
    <property type="project" value="InterPro"/>
</dbReference>
<organism evidence="6 7">
    <name type="scientific">Aquimarina muelleri</name>
    <dbReference type="NCBI Taxonomy" id="279356"/>
    <lineage>
        <taxon>Bacteria</taxon>
        <taxon>Pseudomonadati</taxon>
        <taxon>Bacteroidota</taxon>
        <taxon>Flavobacteriia</taxon>
        <taxon>Flavobacteriales</taxon>
        <taxon>Flavobacteriaceae</taxon>
        <taxon>Aquimarina</taxon>
    </lineage>
</organism>
<dbReference type="Gene3D" id="3.30.470.20">
    <property type="entry name" value="ATP-grasp fold, B domain"/>
    <property type="match status" value="1"/>
</dbReference>
<dbReference type="EMBL" id="BMWS01000006">
    <property type="protein sequence ID" value="GGX11699.1"/>
    <property type="molecule type" value="Genomic_DNA"/>
</dbReference>
<dbReference type="SUPFAM" id="SSF56059">
    <property type="entry name" value="Glutathione synthetase ATP-binding domain-like"/>
    <property type="match status" value="1"/>
</dbReference>
<keyword evidence="3 4" id="KW-0067">ATP-binding</keyword>
<evidence type="ECO:0000256" key="3">
    <source>
        <dbReference type="ARBA" id="ARBA00022840"/>
    </source>
</evidence>
<accession>A0A918JTU4</accession>
<reference evidence="6 7" key="1">
    <citation type="journal article" date="2014" name="Int. J. Syst. Evol. Microbiol.">
        <title>Complete genome sequence of Corynebacterium casei LMG S-19264T (=DSM 44701T), isolated from a smear-ripened cheese.</title>
        <authorList>
            <consortium name="US DOE Joint Genome Institute (JGI-PGF)"/>
            <person name="Walter F."/>
            <person name="Albersmeier A."/>
            <person name="Kalinowski J."/>
            <person name="Ruckert C."/>
        </authorList>
    </citation>
    <scope>NUCLEOTIDE SEQUENCE [LARGE SCALE GENOMIC DNA]</scope>
    <source>
        <strain evidence="6 7">KCTC 12285</strain>
    </source>
</reference>
<dbReference type="Gene3D" id="3.40.50.20">
    <property type="match status" value="1"/>
</dbReference>
<dbReference type="PROSITE" id="PS50975">
    <property type="entry name" value="ATP_GRASP"/>
    <property type="match status" value="1"/>
</dbReference>
<evidence type="ECO:0000256" key="2">
    <source>
        <dbReference type="ARBA" id="ARBA00022741"/>
    </source>
</evidence>
<dbReference type="RefSeq" id="WP_027413523.1">
    <property type="nucleotide sequence ID" value="NZ_BMWS01000006.1"/>
</dbReference>
<keyword evidence="1" id="KW-0436">Ligase</keyword>
<dbReference type="GO" id="GO:0016874">
    <property type="term" value="F:ligase activity"/>
    <property type="evidence" value="ECO:0007669"/>
    <property type="project" value="UniProtKB-KW"/>
</dbReference>
<dbReference type="PANTHER" id="PTHR43585">
    <property type="entry name" value="FUMIPYRROLE BIOSYNTHESIS PROTEIN C"/>
    <property type="match status" value="1"/>
</dbReference>
<feature type="domain" description="ATP-grasp" evidence="5">
    <location>
        <begin position="127"/>
        <end position="324"/>
    </location>
</feature>
<comment type="caution">
    <text evidence="6">The sequence shown here is derived from an EMBL/GenBank/DDBJ whole genome shotgun (WGS) entry which is preliminary data.</text>
</comment>
<dbReference type="Proteomes" id="UP000601108">
    <property type="component" value="Unassembled WGS sequence"/>
</dbReference>
<keyword evidence="7" id="KW-1185">Reference proteome</keyword>
<dbReference type="GO" id="GO:0005524">
    <property type="term" value="F:ATP binding"/>
    <property type="evidence" value="ECO:0007669"/>
    <property type="project" value="UniProtKB-UniRule"/>
</dbReference>
<protein>
    <recommendedName>
        <fullName evidence="5">ATP-grasp domain-containing protein</fullName>
    </recommendedName>
</protein>
<evidence type="ECO:0000259" key="5">
    <source>
        <dbReference type="PROSITE" id="PS50975"/>
    </source>
</evidence>